<evidence type="ECO:0000313" key="1">
    <source>
        <dbReference type="EMBL" id="BAY83826.1"/>
    </source>
</evidence>
<keyword evidence="2" id="KW-1185">Reference proteome</keyword>
<sequence length="138" mass="16809">MNIMQRHFFDLNNVEVEVCKDERNRYFLRHHVYWHIVHRNKNPDRVHNCIVQNLEIMANNRLETVKWSGYQFKFEKVFFEEDNMDVEAVLIPIKMFADFIRYHATNYKGTPPDNLCTRLGNWLQNNDLDSFIKNEMQL</sequence>
<protein>
    <submittedName>
        <fullName evidence="1">Uncharacterized protein</fullName>
    </submittedName>
</protein>
<evidence type="ECO:0000313" key="2">
    <source>
        <dbReference type="Proteomes" id="UP000218418"/>
    </source>
</evidence>
<name>A0A1Z4LRF5_9CYAN</name>
<organism evidence="1 2">
    <name type="scientific">Calothrix parasitica NIES-267</name>
    <dbReference type="NCBI Taxonomy" id="1973488"/>
    <lineage>
        <taxon>Bacteria</taxon>
        <taxon>Bacillati</taxon>
        <taxon>Cyanobacteriota</taxon>
        <taxon>Cyanophyceae</taxon>
        <taxon>Nostocales</taxon>
        <taxon>Calotrichaceae</taxon>
        <taxon>Calothrix</taxon>
    </lineage>
</organism>
<accession>A0A1Z4LRF5</accession>
<dbReference type="EMBL" id="AP018227">
    <property type="protein sequence ID" value="BAY83826.1"/>
    <property type="molecule type" value="Genomic_DNA"/>
</dbReference>
<gene>
    <name evidence="1" type="ORF">NIES267_33200</name>
</gene>
<reference evidence="1 2" key="1">
    <citation type="submission" date="2017-06" db="EMBL/GenBank/DDBJ databases">
        <title>Genome sequencing of cyanobaciteial culture collection at National Institute for Environmental Studies (NIES).</title>
        <authorList>
            <person name="Hirose Y."/>
            <person name="Shimura Y."/>
            <person name="Fujisawa T."/>
            <person name="Nakamura Y."/>
            <person name="Kawachi M."/>
        </authorList>
    </citation>
    <scope>NUCLEOTIDE SEQUENCE [LARGE SCALE GENOMIC DNA]</scope>
    <source>
        <strain evidence="1 2">NIES-267</strain>
    </source>
</reference>
<dbReference type="Proteomes" id="UP000218418">
    <property type="component" value="Chromosome"/>
</dbReference>
<dbReference type="OrthoDB" id="468458at2"/>
<proteinExistence type="predicted"/>
<dbReference type="AlphaFoldDB" id="A0A1Z4LRF5"/>